<dbReference type="RefSeq" id="WP_256554988.1">
    <property type="nucleotide sequence ID" value="NZ_JANHOF010000001.1"/>
</dbReference>
<accession>A0ABV6JEL4</accession>
<dbReference type="SUPFAM" id="SSF55729">
    <property type="entry name" value="Acyl-CoA N-acyltransferases (Nat)"/>
    <property type="match status" value="1"/>
</dbReference>
<gene>
    <name evidence="4" type="ORF">ACFFJ8_23725</name>
</gene>
<dbReference type="EMBL" id="JBHLVF010000041">
    <property type="protein sequence ID" value="MFC0394359.1"/>
    <property type="molecule type" value="Genomic_DNA"/>
</dbReference>
<name>A0ABV6JEL4_9BACL</name>
<dbReference type="EC" id="2.3.-.-" evidence="4"/>
<feature type="domain" description="N-acetyltransferase" evidence="3">
    <location>
        <begin position="6"/>
        <end position="151"/>
    </location>
</feature>
<reference evidence="4 5" key="1">
    <citation type="submission" date="2024-09" db="EMBL/GenBank/DDBJ databases">
        <authorList>
            <person name="Sun Q."/>
            <person name="Mori K."/>
        </authorList>
    </citation>
    <scope>NUCLEOTIDE SEQUENCE [LARGE SCALE GENOMIC DNA]</scope>
    <source>
        <strain evidence="4 5">CCM 4839</strain>
    </source>
</reference>
<keyword evidence="1 4" id="KW-0808">Transferase</keyword>
<dbReference type="InterPro" id="IPR016181">
    <property type="entry name" value="Acyl_CoA_acyltransferase"/>
</dbReference>
<organism evidence="4 5">
    <name type="scientific">Paenibacillus mendelii</name>
    <dbReference type="NCBI Taxonomy" id="206163"/>
    <lineage>
        <taxon>Bacteria</taxon>
        <taxon>Bacillati</taxon>
        <taxon>Bacillota</taxon>
        <taxon>Bacilli</taxon>
        <taxon>Bacillales</taxon>
        <taxon>Paenibacillaceae</taxon>
        <taxon>Paenibacillus</taxon>
    </lineage>
</organism>
<evidence type="ECO:0000256" key="1">
    <source>
        <dbReference type="ARBA" id="ARBA00022679"/>
    </source>
</evidence>
<dbReference type="InterPro" id="IPR000182">
    <property type="entry name" value="GNAT_dom"/>
</dbReference>
<dbReference type="GO" id="GO:0016746">
    <property type="term" value="F:acyltransferase activity"/>
    <property type="evidence" value="ECO:0007669"/>
    <property type="project" value="UniProtKB-KW"/>
</dbReference>
<evidence type="ECO:0000313" key="4">
    <source>
        <dbReference type="EMBL" id="MFC0394359.1"/>
    </source>
</evidence>
<evidence type="ECO:0000313" key="5">
    <source>
        <dbReference type="Proteomes" id="UP001589818"/>
    </source>
</evidence>
<dbReference type="Proteomes" id="UP001589818">
    <property type="component" value="Unassembled WGS sequence"/>
</dbReference>
<comment type="caution">
    <text evidence="4">The sequence shown here is derived from an EMBL/GenBank/DDBJ whole genome shotgun (WGS) entry which is preliminary data.</text>
</comment>
<proteinExistence type="predicted"/>
<dbReference type="CDD" id="cd04301">
    <property type="entry name" value="NAT_SF"/>
    <property type="match status" value="1"/>
</dbReference>
<sequence length="151" mass="16802">MIPVSLEIREARKDDARALSDLFIAFIGRESDIDKMQEKIEIISGLPNYHVVVACKDEHVIGTAMGIVCMDIVGNCNPYMLVENVVVSPIHQGKGIGKMLMKVLENNAAASNCNYIILASSDGREDAHRFYESIGYQGVKRGFIKRMKNQI</sequence>
<keyword evidence="5" id="KW-1185">Reference proteome</keyword>
<dbReference type="Pfam" id="PF00583">
    <property type="entry name" value="Acetyltransf_1"/>
    <property type="match status" value="1"/>
</dbReference>
<keyword evidence="2 4" id="KW-0012">Acyltransferase</keyword>
<dbReference type="PANTHER" id="PTHR43877">
    <property type="entry name" value="AMINOALKYLPHOSPHONATE N-ACETYLTRANSFERASE-RELATED-RELATED"/>
    <property type="match status" value="1"/>
</dbReference>
<evidence type="ECO:0000259" key="3">
    <source>
        <dbReference type="PROSITE" id="PS51186"/>
    </source>
</evidence>
<evidence type="ECO:0000256" key="2">
    <source>
        <dbReference type="ARBA" id="ARBA00023315"/>
    </source>
</evidence>
<dbReference type="Gene3D" id="3.40.630.30">
    <property type="match status" value="1"/>
</dbReference>
<dbReference type="InterPro" id="IPR050832">
    <property type="entry name" value="Bact_Acetyltransf"/>
</dbReference>
<protein>
    <submittedName>
        <fullName evidence="4">GNAT family N-acetyltransferase</fullName>
        <ecNumber evidence="4">2.3.-.-</ecNumber>
    </submittedName>
</protein>
<dbReference type="PROSITE" id="PS51186">
    <property type="entry name" value="GNAT"/>
    <property type="match status" value="1"/>
</dbReference>